<reference evidence="2" key="1">
    <citation type="submission" date="2019-03" db="EMBL/GenBank/DDBJ databases">
        <authorList>
            <person name="Zhang Y.Q."/>
        </authorList>
    </citation>
    <scope>NUCLEOTIDE SEQUENCE</scope>
    <source>
        <strain evidence="2">YMF1.03753</strain>
    </source>
</reference>
<dbReference type="InterPro" id="IPR004860">
    <property type="entry name" value="LAGLIDADG_dom"/>
</dbReference>
<evidence type="ECO:0000259" key="1">
    <source>
        <dbReference type="Pfam" id="PF03161"/>
    </source>
</evidence>
<feature type="domain" description="Homing endonuclease LAGLIDADG" evidence="1">
    <location>
        <begin position="39"/>
        <end position="209"/>
    </location>
</feature>
<keyword evidence="2" id="KW-0496">Mitochondrion</keyword>
<dbReference type="Pfam" id="PF03161">
    <property type="entry name" value="LAGLIDADG_2"/>
    <property type="match status" value="1"/>
</dbReference>
<gene>
    <name evidence="2" type="primary">orf225</name>
</gene>
<sequence>MSKSTFLVVWGINLTSSVGNGRITKQESNMVKLPYYQKNVIIGLLLSDGWLTFGSKRSNYARLRFKQSLSHSTYVWFVFNILSHYCNSGPYLTTSTRAGKTSYALGIFTRSLSCFTELYSIFYPNGIKVIPENIYNLLTPVALAHLIMGDGGASRHGLVLYTNSFSIQDIVKLINVLIIKYDLKCSIHLKRRNQKIEYLVYISQDSLPILRKIVLPLLYLLCFIN</sequence>
<dbReference type="InterPro" id="IPR027434">
    <property type="entry name" value="Homing_endonucl"/>
</dbReference>
<protein>
    <recommendedName>
        <fullName evidence="1">Homing endonuclease LAGLIDADG domain-containing protein</fullName>
    </recommendedName>
</protein>
<proteinExistence type="predicted"/>
<organism evidence="2">
    <name type="scientific">Arthrobotrys musiformis</name>
    <dbReference type="NCBI Taxonomy" id="47236"/>
    <lineage>
        <taxon>Eukaryota</taxon>
        <taxon>Fungi</taxon>
        <taxon>Dikarya</taxon>
        <taxon>Ascomycota</taxon>
        <taxon>Pezizomycotina</taxon>
        <taxon>Orbiliomycetes</taxon>
        <taxon>Orbiliales</taxon>
        <taxon>Orbiliaceae</taxon>
        <taxon>Arthrobotrys</taxon>
    </lineage>
</organism>
<dbReference type="SUPFAM" id="SSF55608">
    <property type="entry name" value="Homing endonucleases"/>
    <property type="match status" value="1"/>
</dbReference>
<geneLocation type="mitochondrion" evidence="2"/>
<accession>A0A482EAG9</accession>
<dbReference type="AlphaFoldDB" id="A0A482EAG9"/>
<name>A0A482EAG9_9PEZI</name>
<evidence type="ECO:0000313" key="2">
    <source>
        <dbReference type="EMBL" id="QBM31598.1"/>
    </source>
</evidence>
<dbReference type="Gene3D" id="3.10.28.10">
    <property type="entry name" value="Homing endonucleases"/>
    <property type="match status" value="2"/>
</dbReference>
<dbReference type="EMBL" id="MK633967">
    <property type="protein sequence ID" value="QBM31598.1"/>
    <property type="molecule type" value="Genomic_DNA"/>
</dbReference>
<dbReference type="GO" id="GO:0004519">
    <property type="term" value="F:endonuclease activity"/>
    <property type="evidence" value="ECO:0007669"/>
    <property type="project" value="InterPro"/>
</dbReference>